<keyword evidence="3" id="KW-1185">Reference proteome</keyword>
<protein>
    <submittedName>
        <fullName evidence="2">Uncharacterized protein</fullName>
    </submittedName>
</protein>
<dbReference type="PATRIC" id="fig|159743.3.peg.5632"/>
<dbReference type="EMBL" id="JTHP01000074">
    <property type="protein sequence ID" value="KJD42960.1"/>
    <property type="molecule type" value="Genomic_DNA"/>
</dbReference>
<dbReference type="Proteomes" id="UP000032534">
    <property type="component" value="Unassembled WGS sequence"/>
</dbReference>
<accession>A0A0D7WUW3</accession>
<name>A0A0D7WUW3_9BACL</name>
<feature type="compositionally biased region" description="Basic and acidic residues" evidence="1">
    <location>
        <begin position="138"/>
        <end position="148"/>
    </location>
</feature>
<organism evidence="2 3">
    <name type="scientific">Paenibacillus terrae</name>
    <dbReference type="NCBI Taxonomy" id="159743"/>
    <lineage>
        <taxon>Bacteria</taxon>
        <taxon>Bacillati</taxon>
        <taxon>Bacillota</taxon>
        <taxon>Bacilli</taxon>
        <taxon>Bacillales</taxon>
        <taxon>Paenibacillaceae</taxon>
        <taxon>Paenibacillus</taxon>
    </lineage>
</organism>
<sequence>MRTKKIKDLSNQELVTEYSFIVAKESSWIPGPNGRGIKEFEKTMHRSQLLRIELLSRLGEPEESIFSYAQEQETWASDAKRSSLLKEHLSSWETDKKRALTLSDALQEAISLLSTFDEVGHANNDLKNGEGASSSQEPEERKETARKEMRLIRAFIRKHKRPRLTKR</sequence>
<evidence type="ECO:0000256" key="1">
    <source>
        <dbReference type="SAM" id="MobiDB-lite"/>
    </source>
</evidence>
<dbReference type="AlphaFoldDB" id="A0A0D7WUW3"/>
<feature type="region of interest" description="Disordered" evidence="1">
    <location>
        <begin position="121"/>
        <end position="148"/>
    </location>
</feature>
<gene>
    <name evidence="2" type="ORF">QD47_25415</name>
</gene>
<evidence type="ECO:0000313" key="3">
    <source>
        <dbReference type="Proteomes" id="UP000032534"/>
    </source>
</evidence>
<dbReference type="RefSeq" id="WP_044648725.1">
    <property type="nucleotide sequence ID" value="NZ_JTHP01000074.1"/>
</dbReference>
<proteinExistence type="predicted"/>
<comment type="caution">
    <text evidence="2">The sequence shown here is derived from an EMBL/GenBank/DDBJ whole genome shotgun (WGS) entry which is preliminary data.</text>
</comment>
<dbReference type="OrthoDB" id="9942525at2"/>
<evidence type="ECO:0000313" key="2">
    <source>
        <dbReference type="EMBL" id="KJD42960.1"/>
    </source>
</evidence>
<reference evidence="2 3" key="1">
    <citation type="submission" date="2014-11" db="EMBL/GenBank/DDBJ databases">
        <title>Draft Genome Sequences of Paenibacillus polymyxa NRRL B-30509 and Paenibacillus terrae NRRL B-30644, Strains from a Poultry Environment that Produce Tridecaptin A and Paenicidins.</title>
        <authorList>
            <person name="van Belkum M.J."/>
            <person name="Lohans C.T."/>
            <person name="Vederas J.C."/>
        </authorList>
    </citation>
    <scope>NUCLEOTIDE SEQUENCE [LARGE SCALE GENOMIC DNA]</scope>
    <source>
        <strain evidence="2 3">NRRL B-30644</strain>
    </source>
</reference>